<dbReference type="AlphaFoldDB" id="A0A2N1PIA6"/>
<keyword evidence="1" id="KW-0472">Membrane</keyword>
<dbReference type="Proteomes" id="UP000233256">
    <property type="component" value="Unassembled WGS sequence"/>
</dbReference>
<comment type="caution">
    <text evidence="2">The sequence shown here is derived from an EMBL/GenBank/DDBJ whole genome shotgun (WGS) entry which is preliminary data.</text>
</comment>
<gene>
    <name evidence="2" type="ORF">CVV64_20415</name>
</gene>
<evidence type="ECO:0008006" key="4">
    <source>
        <dbReference type="Google" id="ProtNLM"/>
    </source>
</evidence>
<feature type="non-terminal residue" evidence="2">
    <location>
        <position position="443"/>
    </location>
</feature>
<evidence type="ECO:0000256" key="1">
    <source>
        <dbReference type="SAM" id="Phobius"/>
    </source>
</evidence>
<accession>A0A2N1PIA6</accession>
<protein>
    <recommendedName>
        <fullName evidence="4">Trimeric autotransporter adhesin YadA-like head domain-containing protein</fullName>
    </recommendedName>
</protein>
<organism evidence="2 3">
    <name type="scientific">Candidatus Wallbacteria bacterium HGW-Wallbacteria-1</name>
    <dbReference type="NCBI Taxonomy" id="2013854"/>
    <lineage>
        <taxon>Bacteria</taxon>
        <taxon>Candidatus Walliibacteriota</taxon>
    </lineage>
</organism>
<evidence type="ECO:0000313" key="3">
    <source>
        <dbReference type="Proteomes" id="UP000233256"/>
    </source>
</evidence>
<name>A0A2N1PIA6_9BACT</name>
<proteinExistence type="predicted"/>
<keyword evidence="1" id="KW-0812">Transmembrane</keyword>
<feature type="transmembrane region" description="Helical" evidence="1">
    <location>
        <begin position="12"/>
        <end position="31"/>
    </location>
</feature>
<reference evidence="2 3" key="1">
    <citation type="journal article" date="2017" name="ISME J.">
        <title>Potential for microbial H2 and metal transformations associated with novel bacteria and archaea in deep terrestrial subsurface sediments.</title>
        <authorList>
            <person name="Hernsdorf A.W."/>
            <person name="Amano Y."/>
            <person name="Miyakawa K."/>
            <person name="Ise K."/>
            <person name="Suzuki Y."/>
            <person name="Anantharaman K."/>
            <person name="Probst A."/>
            <person name="Burstein D."/>
            <person name="Thomas B.C."/>
            <person name="Banfield J.F."/>
        </authorList>
    </citation>
    <scope>NUCLEOTIDE SEQUENCE [LARGE SCALE GENOMIC DNA]</scope>
    <source>
        <strain evidence="2">HGW-Wallbacteria-1</strain>
    </source>
</reference>
<sequence length="443" mass="43680">MLLPSAKIVRIPCCNIICAIFMAMIFCSFYSGPSTASPAPPAPAAGVSINDTGAAPNSNAALDVSSPSTGNGRGMLIPRVTVAQRTTADDALAGGLLTAAGALRGGAAQGLLVYQTDGVQGFYYNISLTTLPDWKFLGAGSLGSQNADAVAITGGTVSSATVTNPTLSGGSIDATPIGTTTPAAVSATTLKSTGTAEVQGAQITLGKAATATAGKLVLHDNDAATASATTIQSASTVSSDFTLTLPANAGAANQVLKTDGTGNLSWTTPIVATGDFKADGTVAMTGDMNMGFKGITNVTSIAFMGIGLAVGNGASAPYSGTAVGAQSNGDNYGAAVGYQANASTLSAALGYMANGSGVGASVGSRATSTNYGASVGYQANASTQGAALGYQANASTQSAALGYKANGYTNGTAIGYYANSGNMGYSVAKGGYSRCTRYNEEWK</sequence>
<keyword evidence="1" id="KW-1133">Transmembrane helix</keyword>
<evidence type="ECO:0000313" key="2">
    <source>
        <dbReference type="EMBL" id="PKK88059.1"/>
    </source>
</evidence>
<dbReference type="EMBL" id="PGXC01000070">
    <property type="protein sequence ID" value="PKK88059.1"/>
    <property type="molecule type" value="Genomic_DNA"/>
</dbReference>